<feature type="domain" description="Kazal-like" evidence="1">
    <location>
        <begin position="19"/>
        <end position="71"/>
    </location>
</feature>
<dbReference type="InterPro" id="IPR002350">
    <property type="entry name" value="Kazal_dom"/>
</dbReference>
<dbReference type="SMART" id="SM00280">
    <property type="entry name" value="KAZAL"/>
    <property type="match status" value="1"/>
</dbReference>
<gene>
    <name evidence="2" type="ORF">J2I47_23875</name>
</gene>
<dbReference type="AlphaFoldDB" id="A0A939K8D3"/>
<dbReference type="CDD" id="cd00104">
    <property type="entry name" value="KAZAL_FS"/>
    <property type="match status" value="1"/>
</dbReference>
<sequence>MKKLLVAVVGLIALGCEKETVSSDCVEKINPNVVCTQQYDPVCGCNNKTYGNACVAGAAGIRVVSKGECNSAGK</sequence>
<dbReference type="SUPFAM" id="SSF100895">
    <property type="entry name" value="Kazal-type serine protease inhibitors"/>
    <property type="match status" value="1"/>
</dbReference>
<keyword evidence="3" id="KW-1185">Reference proteome</keyword>
<name>A0A939K8D3_9BACT</name>
<evidence type="ECO:0000313" key="2">
    <source>
        <dbReference type="EMBL" id="MBO0939610.1"/>
    </source>
</evidence>
<accession>A0A939K8D3</accession>
<evidence type="ECO:0000259" key="1">
    <source>
        <dbReference type="PROSITE" id="PS51465"/>
    </source>
</evidence>
<dbReference type="PROSITE" id="PS51257">
    <property type="entry name" value="PROKAR_LIPOPROTEIN"/>
    <property type="match status" value="1"/>
</dbReference>
<dbReference type="PROSITE" id="PS51465">
    <property type="entry name" value="KAZAL_2"/>
    <property type="match status" value="1"/>
</dbReference>
<protein>
    <submittedName>
        <fullName evidence="2">Protease inhibitor Kazal-type</fullName>
    </submittedName>
</protein>
<reference evidence="2" key="1">
    <citation type="submission" date="2021-03" db="EMBL/GenBank/DDBJ databases">
        <title>Fibrella sp. HMF5335 genome sequencing and assembly.</title>
        <authorList>
            <person name="Kang H."/>
            <person name="Kim H."/>
            <person name="Bae S."/>
            <person name="Joh K."/>
        </authorList>
    </citation>
    <scope>NUCLEOTIDE SEQUENCE</scope>
    <source>
        <strain evidence="2">HMF5335</strain>
    </source>
</reference>
<dbReference type="EMBL" id="JAFMYV010000016">
    <property type="protein sequence ID" value="MBO0939610.1"/>
    <property type="molecule type" value="Genomic_DNA"/>
</dbReference>
<dbReference type="InterPro" id="IPR036058">
    <property type="entry name" value="Kazal_dom_sf"/>
</dbReference>
<dbReference type="Proteomes" id="UP000664034">
    <property type="component" value="Unassembled WGS sequence"/>
</dbReference>
<comment type="caution">
    <text evidence="2">The sequence shown here is derived from an EMBL/GenBank/DDBJ whole genome shotgun (WGS) entry which is preliminary data.</text>
</comment>
<dbReference type="Pfam" id="PF00050">
    <property type="entry name" value="Kazal_1"/>
    <property type="match status" value="1"/>
</dbReference>
<dbReference type="Gene3D" id="3.30.60.30">
    <property type="match status" value="1"/>
</dbReference>
<organism evidence="2 3">
    <name type="scientific">Fibrella rubiginis</name>
    <dbReference type="NCBI Taxonomy" id="2817060"/>
    <lineage>
        <taxon>Bacteria</taxon>
        <taxon>Pseudomonadati</taxon>
        <taxon>Bacteroidota</taxon>
        <taxon>Cytophagia</taxon>
        <taxon>Cytophagales</taxon>
        <taxon>Spirosomataceae</taxon>
        <taxon>Fibrella</taxon>
    </lineage>
</organism>
<evidence type="ECO:0000313" key="3">
    <source>
        <dbReference type="Proteomes" id="UP000664034"/>
    </source>
</evidence>
<dbReference type="RefSeq" id="WP_207367143.1">
    <property type="nucleotide sequence ID" value="NZ_JAFMYV010000016.1"/>
</dbReference>
<proteinExistence type="predicted"/>